<dbReference type="Gene3D" id="2.60.40.1730">
    <property type="entry name" value="tricorn interacting facor f3 domain"/>
    <property type="match status" value="1"/>
</dbReference>
<keyword evidence="5" id="KW-1185">Reference proteome</keyword>
<proteinExistence type="predicted"/>
<dbReference type="Pfam" id="PF01433">
    <property type="entry name" value="Peptidase_M1"/>
    <property type="match status" value="1"/>
</dbReference>
<dbReference type="EMBL" id="JAJGMW010000001">
    <property type="protein sequence ID" value="MCC4211131.1"/>
    <property type="molecule type" value="Genomic_DNA"/>
</dbReference>
<dbReference type="SUPFAM" id="SSF55486">
    <property type="entry name" value="Metalloproteases ('zincins'), catalytic domain"/>
    <property type="match status" value="1"/>
</dbReference>
<dbReference type="RefSeq" id="WP_228228258.1">
    <property type="nucleotide sequence ID" value="NZ_JAJGMW010000001.1"/>
</dbReference>
<feature type="domain" description="Peptidase M1 membrane alanine aminopeptidase" evidence="2">
    <location>
        <begin position="287"/>
        <end position="488"/>
    </location>
</feature>
<gene>
    <name evidence="4" type="ORF">LLW17_00250</name>
</gene>
<accession>A0ABS8GMC9</accession>
<keyword evidence="1" id="KW-0732">Signal</keyword>
<dbReference type="InterPro" id="IPR014782">
    <property type="entry name" value="Peptidase_M1_dom"/>
</dbReference>
<feature type="chain" id="PRO_5045955029" evidence="1">
    <location>
        <begin position="40"/>
        <end position="564"/>
    </location>
</feature>
<feature type="signal peptide" evidence="1">
    <location>
        <begin position="1"/>
        <end position="39"/>
    </location>
</feature>
<sequence length="564" mass="65087">MQKTLKFNLKHIFRLTNASSISCAGLLIFSLLNFSCAEAQSLKKEFNKQDTLKGSITPERAWWDLNHYDLKVDINPEDEFISGSNTVTYTVLEPNEKIQIDLQEPMKLLSATQDGKELEIDKQGLAHFISLKEKQKKGKQYELLLKFEGKPRVGARLPWDGGWTWQKDAQGKTFAANANQGIGASIWWPNKDIPYDEADSLDLYITVPKDIMGVGNGRLVDSSSTEIESTYHWAVKNPINNYAVSADLADYAHFSDTYEGENGTLDLNFYVLKENLEKAKSHFKDVPRMLQAFEHWFGPYPFYEDGYKLVEVPYLGMEHQSNVTYGNKYENGYLGRDLSGSGWGLKFDFIIIHESGHEWFANNITNRDVADMWVHEGFTAYSENLFLDYHYGKEAAADYVIGTRNAIRNDRPTIGIYGVDYEGSGDMYYKGANVLHTVRQLIEDDEKWREILRGLNKEFYHKTVTSAQVEKYISDQSGIDLTQFWDQYLRTTQIPLLQYEIENKTLKFRYLDIVDGFDMPVKIQINDSESWIYPTAEWKTEEFKNPIDEVAVDRNFYIKSKKVN</sequence>
<evidence type="ECO:0000256" key="1">
    <source>
        <dbReference type="SAM" id="SignalP"/>
    </source>
</evidence>
<dbReference type="InterPro" id="IPR042097">
    <property type="entry name" value="Aminopeptidase_N-like_N_sf"/>
</dbReference>
<reference evidence="4 5" key="1">
    <citation type="submission" date="2021-11" db="EMBL/GenBank/DDBJ databases">
        <title>Seasonal and diel survey of microbial diversity of the Tyrrhenian coast.</title>
        <authorList>
            <person name="Gattoni G."/>
            <person name="Corral P."/>
        </authorList>
    </citation>
    <scope>NUCLEOTIDE SEQUENCE [LARGE SCALE GENOMIC DNA]</scope>
    <source>
        <strain evidence="4 5">Mr9</strain>
    </source>
</reference>
<dbReference type="Proteomes" id="UP001197770">
    <property type="component" value="Unassembled WGS sequence"/>
</dbReference>
<name>A0ABS8GMC9_9FLAO</name>
<dbReference type="Pfam" id="PF17900">
    <property type="entry name" value="Peptidase_M1_N"/>
    <property type="match status" value="1"/>
</dbReference>
<dbReference type="InterPro" id="IPR027268">
    <property type="entry name" value="Peptidase_M4/M1_CTD_sf"/>
</dbReference>
<organism evidence="4 5">
    <name type="scientific">Leeuwenhoekiella parthenopeia</name>
    <dbReference type="NCBI Taxonomy" id="2890320"/>
    <lineage>
        <taxon>Bacteria</taxon>
        <taxon>Pseudomonadati</taxon>
        <taxon>Bacteroidota</taxon>
        <taxon>Flavobacteriia</taxon>
        <taxon>Flavobacteriales</taxon>
        <taxon>Flavobacteriaceae</taxon>
        <taxon>Leeuwenhoekiella</taxon>
    </lineage>
</organism>
<evidence type="ECO:0000259" key="2">
    <source>
        <dbReference type="Pfam" id="PF01433"/>
    </source>
</evidence>
<evidence type="ECO:0000313" key="4">
    <source>
        <dbReference type="EMBL" id="MCC4211131.1"/>
    </source>
</evidence>
<dbReference type="CDD" id="cd09603">
    <property type="entry name" value="M1_APN_like"/>
    <property type="match status" value="1"/>
</dbReference>
<dbReference type="Gene3D" id="1.10.390.10">
    <property type="entry name" value="Neutral Protease Domain 2"/>
    <property type="match status" value="1"/>
</dbReference>
<dbReference type="InterPro" id="IPR045357">
    <property type="entry name" value="Aminopeptidase_N-like_N"/>
</dbReference>
<dbReference type="SUPFAM" id="SSF63737">
    <property type="entry name" value="Leukotriene A4 hydrolase N-terminal domain"/>
    <property type="match status" value="1"/>
</dbReference>
<feature type="domain" description="Aminopeptidase N-like N-terminal" evidence="3">
    <location>
        <begin position="66"/>
        <end position="242"/>
    </location>
</feature>
<evidence type="ECO:0000313" key="5">
    <source>
        <dbReference type="Proteomes" id="UP001197770"/>
    </source>
</evidence>
<dbReference type="PANTHER" id="PTHR45726:SF3">
    <property type="entry name" value="LEUKOTRIENE A-4 HYDROLASE"/>
    <property type="match status" value="1"/>
</dbReference>
<dbReference type="InterPro" id="IPR034015">
    <property type="entry name" value="M1_LTA4H"/>
</dbReference>
<evidence type="ECO:0000259" key="3">
    <source>
        <dbReference type="Pfam" id="PF17900"/>
    </source>
</evidence>
<protein>
    <submittedName>
        <fullName evidence="4">M1 family metallopeptidase</fullName>
    </submittedName>
</protein>
<comment type="caution">
    <text evidence="4">The sequence shown here is derived from an EMBL/GenBank/DDBJ whole genome shotgun (WGS) entry which is preliminary data.</text>
</comment>
<dbReference type="PANTHER" id="PTHR45726">
    <property type="entry name" value="LEUKOTRIENE A-4 HYDROLASE"/>
    <property type="match status" value="1"/>
</dbReference>